<feature type="compositionally biased region" description="Basic and acidic residues" evidence="6">
    <location>
        <begin position="153"/>
        <end position="257"/>
    </location>
</feature>
<dbReference type="PRINTS" id="PR00625">
    <property type="entry name" value="JDOMAIN"/>
</dbReference>
<sequence>MTTTLQPDPWKALGVDKHADKSEIRSAYKKLVLKCHPDKVQDPTLKALKADEFQKVQQAYELLNDDAEKTKYEHLLKLQELQRAAKVQQDVKNSPNTSVPRSSSKYTYDLHTTPSSTYKTSPSGGKVYATYTTNQSRSHEDVHSSRSYALYDDGDKQARRTASYEKPSKRDEDRRDRDRDERRRRKEDEDLRLREKERDREREKERAERREEEKREARKAEKKRLEKEREREREKDRRREADEKSRRHTPYVEHYDPYLDELVLEDEKYVSSKSEKKRSSSKKHDETRERPRERERERERDKSSSRRAKSPHASGDRKHVDLYETAAMYVATAGSSLPSQAGAFWKSQTPHAPTPPPALDFEEEDSIRRSSARAAGRRTSNDAARSREKLNRYDISEATPNARPIPTPSKFDTSPVPESPPRLNRSQTARYEPSRPIPPLSRNQTWGPSINAAGDYYPDLDSEEERERRRRRSRRTRSPSAQPTHRYKVEGGKTSKLEPQYSYGESPTSARRYQPADVSHSPSTTYSGVPYRVKETKNYGLNDVTYSDYGQPYYSAHAGEGYPVGAA</sequence>
<keyword evidence="4" id="KW-0143">Chaperone</keyword>
<evidence type="ECO:0000256" key="1">
    <source>
        <dbReference type="ARBA" id="ARBA00004123"/>
    </source>
</evidence>
<dbReference type="PROSITE" id="PS50076">
    <property type="entry name" value="DNAJ_2"/>
    <property type="match status" value="1"/>
</dbReference>
<dbReference type="GO" id="GO:0005681">
    <property type="term" value="C:spliceosomal complex"/>
    <property type="evidence" value="ECO:0007669"/>
    <property type="project" value="TreeGrafter"/>
</dbReference>
<dbReference type="InterPro" id="IPR018253">
    <property type="entry name" value="DnaJ_domain_CS"/>
</dbReference>
<evidence type="ECO:0000313" key="9">
    <source>
        <dbReference type="Proteomes" id="UP001305647"/>
    </source>
</evidence>
<dbReference type="CDD" id="cd06257">
    <property type="entry name" value="DnaJ"/>
    <property type="match status" value="1"/>
</dbReference>
<keyword evidence="5" id="KW-0539">Nucleus</keyword>
<dbReference type="SMART" id="SM00271">
    <property type="entry name" value="DnaJ"/>
    <property type="match status" value="1"/>
</dbReference>
<evidence type="ECO:0000259" key="7">
    <source>
        <dbReference type="PROSITE" id="PS50076"/>
    </source>
</evidence>
<dbReference type="Pfam" id="PF00226">
    <property type="entry name" value="DnaJ"/>
    <property type="match status" value="1"/>
</dbReference>
<protein>
    <submittedName>
        <fullName evidence="8">DnaJ-domain-containing protein</fullName>
    </submittedName>
</protein>
<organism evidence="8 9">
    <name type="scientific">Parathielavia hyrcaniae</name>
    <dbReference type="NCBI Taxonomy" id="113614"/>
    <lineage>
        <taxon>Eukaryota</taxon>
        <taxon>Fungi</taxon>
        <taxon>Dikarya</taxon>
        <taxon>Ascomycota</taxon>
        <taxon>Pezizomycotina</taxon>
        <taxon>Sordariomycetes</taxon>
        <taxon>Sordariomycetidae</taxon>
        <taxon>Sordariales</taxon>
        <taxon>Chaetomiaceae</taxon>
        <taxon>Parathielavia</taxon>
    </lineage>
</organism>
<feature type="compositionally biased region" description="Polar residues" evidence="6">
    <location>
        <begin position="90"/>
        <end position="106"/>
    </location>
</feature>
<proteinExistence type="predicted"/>
<dbReference type="Gene3D" id="1.10.287.110">
    <property type="entry name" value="DnaJ domain"/>
    <property type="match status" value="1"/>
</dbReference>
<feature type="compositionally biased region" description="Basic and acidic residues" evidence="6">
    <location>
        <begin position="487"/>
        <end position="496"/>
    </location>
</feature>
<feature type="region of interest" description="Disordered" evidence="6">
    <location>
        <begin position="340"/>
        <end position="529"/>
    </location>
</feature>
<evidence type="ECO:0000256" key="3">
    <source>
        <dbReference type="ARBA" id="ARBA00022490"/>
    </source>
</evidence>
<evidence type="ECO:0000256" key="2">
    <source>
        <dbReference type="ARBA" id="ARBA00004496"/>
    </source>
</evidence>
<dbReference type="InterPro" id="IPR001623">
    <property type="entry name" value="DnaJ_domain"/>
</dbReference>
<dbReference type="PANTHER" id="PTHR44313:SF1">
    <property type="entry name" value="DNAJ HOMOLOG SUBFAMILY C MEMBER 17"/>
    <property type="match status" value="1"/>
</dbReference>
<dbReference type="InterPro" id="IPR052094">
    <property type="entry name" value="Pre-mRNA-splicing_ERAD"/>
</dbReference>
<evidence type="ECO:0000313" key="8">
    <source>
        <dbReference type="EMBL" id="KAK4100134.1"/>
    </source>
</evidence>
<evidence type="ECO:0000256" key="6">
    <source>
        <dbReference type="SAM" id="MobiDB-lite"/>
    </source>
</evidence>
<keyword evidence="3" id="KW-0963">Cytoplasm</keyword>
<evidence type="ECO:0000256" key="5">
    <source>
        <dbReference type="ARBA" id="ARBA00023242"/>
    </source>
</evidence>
<reference evidence="8" key="2">
    <citation type="submission" date="2023-05" db="EMBL/GenBank/DDBJ databases">
        <authorList>
            <consortium name="Lawrence Berkeley National Laboratory"/>
            <person name="Steindorff A."/>
            <person name="Hensen N."/>
            <person name="Bonometti L."/>
            <person name="Westerberg I."/>
            <person name="Brannstrom I.O."/>
            <person name="Guillou S."/>
            <person name="Cros-Aarteil S."/>
            <person name="Calhoun S."/>
            <person name="Haridas S."/>
            <person name="Kuo A."/>
            <person name="Mondo S."/>
            <person name="Pangilinan J."/>
            <person name="Riley R."/>
            <person name="Labutti K."/>
            <person name="Andreopoulos B."/>
            <person name="Lipzen A."/>
            <person name="Chen C."/>
            <person name="Yanf M."/>
            <person name="Daum C."/>
            <person name="Ng V."/>
            <person name="Clum A."/>
            <person name="Ohm R."/>
            <person name="Martin F."/>
            <person name="Silar P."/>
            <person name="Natvig D."/>
            <person name="Lalanne C."/>
            <person name="Gautier V."/>
            <person name="Ament-Velasquez S.L."/>
            <person name="Kruys A."/>
            <person name="Hutchinson M.I."/>
            <person name="Powell A.J."/>
            <person name="Barry K."/>
            <person name="Miller A.N."/>
            <person name="Grigoriev I.V."/>
            <person name="Debuchy R."/>
            <person name="Gladieux P."/>
            <person name="Thoren M.H."/>
            <person name="Johannesson H."/>
        </authorList>
    </citation>
    <scope>NUCLEOTIDE SEQUENCE</scope>
    <source>
        <strain evidence="8">CBS 757.83</strain>
    </source>
</reference>
<name>A0AAN6PY73_9PEZI</name>
<evidence type="ECO:0000256" key="4">
    <source>
        <dbReference type="ARBA" id="ARBA00023186"/>
    </source>
</evidence>
<feature type="compositionally biased region" description="Low complexity" evidence="6">
    <location>
        <begin position="112"/>
        <end position="126"/>
    </location>
</feature>
<dbReference type="EMBL" id="MU863643">
    <property type="protein sequence ID" value="KAK4100134.1"/>
    <property type="molecule type" value="Genomic_DNA"/>
</dbReference>
<dbReference type="AlphaFoldDB" id="A0AAN6PY73"/>
<reference evidence="8" key="1">
    <citation type="journal article" date="2023" name="Mol. Phylogenet. Evol.">
        <title>Genome-scale phylogeny and comparative genomics of the fungal order Sordariales.</title>
        <authorList>
            <person name="Hensen N."/>
            <person name="Bonometti L."/>
            <person name="Westerberg I."/>
            <person name="Brannstrom I.O."/>
            <person name="Guillou S."/>
            <person name="Cros-Aarteil S."/>
            <person name="Calhoun S."/>
            <person name="Haridas S."/>
            <person name="Kuo A."/>
            <person name="Mondo S."/>
            <person name="Pangilinan J."/>
            <person name="Riley R."/>
            <person name="LaButti K."/>
            <person name="Andreopoulos B."/>
            <person name="Lipzen A."/>
            <person name="Chen C."/>
            <person name="Yan M."/>
            <person name="Daum C."/>
            <person name="Ng V."/>
            <person name="Clum A."/>
            <person name="Steindorff A."/>
            <person name="Ohm R.A."/>
            <person name="Martin F."/>
            <person name="Silar P."/>
            <person name="Natvig D.O."/>
            <person name="Lalanne C."/>
            <person name="Gautier V."/>
            <person name="Ament-Velasquez S.L."/>
            <person name="Kruys A."/>
            <person name="Hutchinson M.I."/>
            <person name="Powell A.J."/>
            <person name="Barry K."/>
            <person name="Miller A.N."/>
            <person name="Grigoriev I.V."/>
            <person name="Debuchy R."/>
            <person name="Gladieux P."/>
            <person name="Hiltunen Thoren M."/>
            <person name="Johannesson H."/>
        </authorList>
    </citation>
    <scope>NUCLEOTIDE SEQUENCE</scope>
    <source>
        <strain evidence="8">CBS 757.83</strain>
    </source>
</reference>
<comment type="subcellular location">
    <subcellularLocation>
        <location evidence="2">Cytoplasm</location>
    </subcellularLocation>
    <subcellularLocation>
        <location evidence="1">Nucleus</location>
    </subcellularLocation>
</comment>
<feature type="compositionally biased region" description="Basic and acidic residues" evidence="6">
    <location>
        <begin position="265"/>
        <end position="304"/>
    </location>
</feature>
<dbReference type="PANTHER" id="PTHR44313">
    <property type="entry name" value="DNAJ HOMOLOG SUBFAMILY C MEMBER 17"/>
    <property type="match status" value="1"/>
</dbReference>
<feature type="compositionally biased region" description="Basic and acidic residues" evidence="6">
    <location>
        <begin position="384"/>
        <end position="395"/>
    </location>
</feature>
<dbReference type="GO" id="GO:0005737">
    <property type="term" value="C:cytoplasm"/>
    <property type="evidence" value="ECO:0007669"/>
    <property type="project" value="UniProtKB-SubCell"/>
</dbReference>
<comment type="caution">
    <text evidence="8">The sequence shown here is derived from an EMBL/GenBank/DDBJ whole genome shotgun (WGS) entry which is preliminary data.</text>
</comment>
<accession>A0AAN6PY73</accession>
<dbReference type="InterPro" id="IPR036869">
    <property type="entry name" value="J_dom_sf"/>
</dbReference>
<dbReference type="Proteomes" id="UP001305647">
    <property type="component" value="Unassembled WGS sequence"/>
</dbReference>
<feature type="compositionally biased region" description="Basic residues" evidence="6">
    <location>
        <begin position="468"/>
        <end position="477"/>
    </location>
</feature>
<keyword evidence="9" id="KW-1185">Reference proteome</keyword>
<gene>
    <name evidence="8" type="ORF">N658DRAFT_508086</name>
</gene>
<feature type="region of interest" description="Disordered" evidence="6">
    <location>
        <begin position="84"/>
        <end position="321"/>
    </location>
</feature>
<dbReference type="SUPFAM" id="SSF46565">
    <property type="entry name" value="Chaperone J-domain"/>
    <property type="match status" value="1"/>
</dbReference>
<dbReference type="GO" id="GO:0000390">
    <property type="term" value="P:spliceosomal complex disassembly"/>
    <property type="evidence" value="ECO:0007669"/>
    <property type="project" value="TreeGrafter"/>
</dbReference>
<feature type="domain" description="J" evidence="7">
    <location>
        <begin position="8"/>
        <end position="76"/>
    </location>
</feature>
<dbReference type="PROSITE" id="PS00636">
    <property type="entry name" value="DNAJ_1"/>
    <property type="match status" value="1"/>
</dbReference>